<reference evidence="2 3" key="1">
    <citation type="journal article" date="2024" name="IMA Fungus">
        <title>Apiospora arundinis, a panoply of carbohydrate-active enzymes and secondary metabolites.</title>
        <authorList>
            <person name="Sorensen T."/>
            <person name="Petersen C."/>
            <person name="Muurmann A.T."/>
            <person name="Christiansen J.V."/>
            <person name="Brundto M.L."/>
            <person name="Overgaard C.K."/>
            <person name="Boysen A.T."/>
            <person name="Wollenberg R.D."/>
            <person name="Larsen T.O."/>
            <person name="Sorensen J.L."/>
            <person name="Nielsen K.L."/>
            <person name="Sondergaard T.E."/>
        </authorList>
    </citation>
    <scope>NUCLEOTIDE SEQUENCE [LARGE SCALE GENOMIC DNA]</scope>
    <source>
        <strain evidence="2 3">AAU 773</strain>
    </source>
</reference>
<comment type="caution">
    <text evidence="2">The sequence shown here is derived from an EMBL/GenBank/DDBJ whole genome shotgun (WGS) entry which is preliminary data.</text>
</comment>
<dbReference type="InterPro" id="IPR056002">
    <property type="entry name" value="DUF7580"/>
</dbReference>
<accession>A0ABR2IHF9</accession>
<evidence type="ECO:0000313" key="2">
    <source>
        <dbReference type="EMBL" id="KAK8863006.1"/>
    </source>
</evidence>
<proteinExistence type="predicted"/>
<dbReference type="EMBL" id="JAPCWZ010000005">
    <property type="protein sequence ID" value="KAK8863006.1"/>
    <property type="molecule type" value="Genomic_DNA"/>
</dbReference>
<keyword evidence="3" id="KW-1185">Reference proteome</keyword>
<evidence type="ECO:0000259" key="1">
    <source>
        <dbReference type="Pfam" id="PF24476"/>
    </source>
</evidence>
<dbReference type="Pfam" id="PF24476">
    <property type="entry name" value="DUF7580"/>
    <property type="match status" value="1"/>
</dbReference>
<dbReference type="PANTHER" id="PTHR35186:SF4">
    <property type="entry name" value="PRION-INHIBITION AND PROPAGATION HELO DOMAIN-CONTAINING PROTEIN"/>
    <property type="match status" value="1"/>
</dbReference>
<evidence type="ECO:0000313" key="3">
    <source>
        <dbReference type="Proteomes" id="UP001390339"/>
    </source>
</evidence>
<dbReference type="PANTHER" id="PTHR35186">
    <property type="entry name" value="ANK_REP_REGION DOMAIN-CONTAINING PROTEIN"/>
    <property type="match status" value="1"/>
</dbReference>
<protein>
    <recommendedName>
        <fullName evidence="1">DUF7580 domain-containing protein</fullName>
    </recommendedName>
</protein>
<dbReference type="Proteomes" id="UP001390339">
    <property type="component" value="Unassembled WGS sequence"/>
</dbReference>
<feature type="domain" description="DUF7580" evidence="1">
    <location>
        <begin position="312"/>
        <end position="476"/>
    </location>
</feature>
<organism evidence="2 3">
    <name type="scientific">Apiospora arundinis</name>
    <dbReference type="NCBI Taxonomy" id="335852"/>
    <lineage>
        <taxon>Eukaryota</taxon>
        <taxon>Fungi</taxon>
        <taxon>Dikarya</taxon>
        <taxon>Ascomycota</taxon>
        <taxon>Pezizomycotina</taxon>
        <taxon>Sordariomycetes</taxon>
        <taxon>Xylariomycetidae</taxon>
        <taxon>Amphisphaeriales</taxon>
        <taxon>Apiosporaceae</taxon>
        <taxon>Apiospora</taxon>
    </lineage>
</organism>
<sequence length="485" mass="54867">MAELALAIVPLCFAAIKGTRVVLKRLKILRQHNIEIKRLQKKFRTQTDNFLDECQTFLQELLDDYDLAEELVKDDTHPMWNTVQLDNQIKNFLGRRTDRFEEIMNDIHEKISGLDMALNSVSLDTKLKGLENTKGAIDVMLKRTKYDSWIDQFKESIHELKNVRKIPDGSFRIVVRYRTRSAPHHYLVDLLVRSESIASINVSISRTLYPASEEKPRAKKVKKVRFDDDCTASSTSKRTSSTIPLNLSSSKDLCEKVSARCGGYLDTPGYGVRHHLSPVCDDYCKHKDCINEKALGTPVPLGNVFGYSVEQSISVPQQLRLALRLVNGILQFASTSCLQDLWCVQDISYFTREDSLVAALTTMHISSELSQEARREVSMPDLAITDEFELAQRTYGVGNTSLYSLGKALLQIGQWSLLMTDDIGEIRRLAECDSRLGPVYQRITQQCLDCNFASSKDLGDPDLQNAIYRDVVCGLEGIIKSLEGR</sequence>
<name>A0ABR2IHF9_9PEZI</name>
<gene>
    <name evidence="2" type="ORF">PGQ11_009241</name>
</gene>